<name>A0A0D2WJ07_CAPO3</name>
<protein>
    <recommendedName>
        <fullName evidence="3">Endonuclease/exonuclease/phosphatase domain-containing protein</fullName>
    </recommendedName>
</protein>
<dbReference type="Proteomes" id="UP000008743">
    <property type="component" value="Unassembled WGS sequence"/>
</dbReference>
<evidence type="ECO:0000256" key="2">
    <source>
        <dbReference type="ARBA" id="ARBA00022801"/>
    </source>
</evidence>
<dbReference type="STRING" id="595528.A0A0D2WJ07"/>
<feature type="domain" description="Endonuclease/exonuclease/phosphatase" evidence="3">
    <location>
        <begin position="33"/>
        <end position="312"/>
    </location>
</feature>
<dbReference type="SUPFAM" id="SSF56219">
    <property type="entry name" value="DNase I-like"/>
    <property type="match status" value="1"/>
</dbReference>
<dbReference type="InterPro" id="IPR050410">
    <property type="entry name" value="CCR4/nocturin_mRNA_transcr"/>
</dbReference>
<accession>A0A0D2WJ07</accession>
<dbReference type="Pfam" id="PF03372">
    <property type="entry name" value="Exo_endo_phos"/>
    <property type="match status" value="1"/>
</dbReference>
<evidence type="ECO:0000313" key="5">
    <source>
        <dbReference type="Proteomes" id="UP000008743"/>
    </source>
</evidence>
<dbReference type="OMA" id="CALFFDR"/>
<dbReference type="PANTHER" id="PTHR12121:SF45">
    <property type="entry name" value="NOCTURNIN"/>
    <property type="match status" value="1"/>
</dbReference>
<dbReference type="PANTHER" id="PTHR12121">
    <property type="entry name" value="CARBON CATABOLITE REPRESSOR PROTEIN 4"/>
    <property type="match status" value="1"/>
</dbReference>
<dbReference type="Gene3D" id="3.60.10.10">
    <property type="entry name" value="Endonuclease/exonuclease/phosphatase"/>
    <property type="match status" value="1"/>
</dbReference>
<dbReference type="EMBL" id="KE346360">
    <property type="protein sequence ID" value="KJE89158.1"/>
    <property type="molecule type" value="Genomic_DNA"/>
</dbReference>
<evidence type="ECO:0000259" key="3">
    <source>
        <dbReference type="Pfam" id="PF03372"/>
    </source>
</evidence>
<dbReference type="eggNOG" id="KOG0620">
    <property type="taxonomic scope" value="Eukaryota"/>
</dbReference>
<keyword evidence="5" id="KW-1185">Reference proteome</keyword>
<dbReference type="InParanoid" id="A0A0D2WJ07"/>
<organism evidence="4 5">
    <name type="scientific">Capsaspora owczarzaki (strain ATCC 30864)</name>
    <dbReference type="NCBI Taxonomy" id="595528"/>
    <lineage>
        <taxon>Eukaryota</taxon>
        <taxon>Filasterea</taxon>
        <taxon>Capsaspora</taxon>
    </lineage>
</organism>
<gene>
    <name evidence="4" type="ORF">CAOG_000687</name>
</gene>
<dbReference type="GO" id="GO:0006139">
    <property type="term" value="P:nucleobase-containing compound metabolic process"/>
    <property type="evidence" value="ECO:0007669"/>
    <property type="project" value="UniProtKB-ARBA"/>
</dbReference>
<evidence type="ECO:0000313" key="4">
    <source>
        <dbReference type="EMBL" id="KJE89158.1"/>
    </source>
</evidence>
<dbReference type="PhylomeDB" id="A0A0D2WJ07"/>
<comment type="similarity">
    <text evidence="1">Belongs to the CCR4/nocturin family.</text>
</comment>
<evidence type="ECO:0000256" key="1">
    <source>
        <dbReference type="ARBA" id="ARBA00010774"/>
    </source>
</evidence>
<dbReference type="InterPro" id="IPR036691">
    <property type="entry name" value="Endo/exonu/phosph_ase_sf"/>
</dbReference>
<reference evidence="5" key="1">
    <citation type="submission" date="2011-02" db="EMBL/GenBank/DDBJ databases">
        <title>The Genome Sequence of Capsaspora owczarzaki ATCC 30864.</title>
        <authorList>
            <person name="Russ C."/>
            <person name="Cuomo C."/>
            <person name="Burger G."/>
            <person name="Gray M.W."/>
            <person name="Holland P.W.H."/>
            <person name="King N."/>
            <person name="Lang F.B.F."/>
            <person name="Roger A.J."/>
            <person name="Ruiz-Trillo I."/>
            <person name="Young S.K."/>
            <person name="Zeng Q."/>
            <person name="Gargeya S."/>
            <person name="Alvarado L."/>
            <person name="Berlin A."/>
            <person name="Chapman S.B."/>
            <person name="Chen Z."/>
            <person name="Freedman E."/>
            <person name="Gellesch M."/>
            <person name="Goldberg J."/>
            <person name="Griggs A."/>
            <person name="Gujja S."/>
            <person name="Heilman E."/>
            <person name="Heiman D."/>
            <person name="Howarth C."/>
            <person name="Mehta T."/>
            <person name="Neiman D."/>
            <person name="Pearson M."/>
            <person name="Roberts A."/>
            <person name="Saif S."/>
            <person name="Shea T."/>
            <person name="Shenoy N."/>
            <person name="Sisk P."/>
            <person name="Stolte C."/>
            <person name="Sykes S."/>
            <person name="White J."/>
            <person name="Yandava C."/>
            <person name="Haas B."/>
            <person name="Nusbaum C."/>
            <person name="Birren B."/>
        </authorList>
    </citation>
    <scope>NUCLEOTIDE SEQUENCE</scope>
    <source>
        <strain evidence="5">ATCC 30864</strain>
    </source>
</reference>
<dbReference type="GO" id="GO:0000175">
    <property type="term" value="F:3'-5'-RNA exonuclease activity"/>
    <property type="evidence" value="ECO:0007669"/>
    <property type="project" value="TreeGrafter"/>
</dbReference>
<keyword evidence="2" id="KW-0378">Hydrolase</keyword>
<dbReference type="OrthoDB" id="276515at2759"/>
<dbReference type="AlphaFoldDB" id="A0A0D2WJ07"/>
<dbReference type="RefSeq" id="XP_004365558.1">
    <property type="nucleotide sequence ID" value="XM_004365501.2"/>
</dbReference>
<dbReference type="InterPro" id="IPR005135">
    <property type="entry name" value="Endo/exonuclease/phosphatase"/>
</dbReference>
<proteinExistence type="inferred from homology"/>
<sequence length="326" mass="36354">MAAHIIPRVMRPAFAASTTPASADMPRRVRILQFNTLADGLSDAFPLVEKRLLSWPHRSALLLQEILAHDPDIACLQEVDHFDDFFESELAQHGYTGIFKPKRDDGKADGCATFFKRSKFEVHIRQDLEYRKVIDDKDVSQVAILTVFKPAGVAPNADGIVSREGLFAVLNTHLKAKDEFEATRVKEVSAVLDVLAKLQAQFPRIPMVISSDMNTEPTGPVYELLEKGLVSFSGSSYTHRLSLKSAYALYKDGGGEPDYTTWKIRPPVEVARVIDYLWYTPETLLPIQLLALPGPETLPPTRLPSENYPSDHFALLAEFGFLPASM</sequence>